<organism evidence="2 3">
    <name type="scientific">Moheibacter stercoris</name>
    <dbReference type="NCBI Taxonomy" id="1628251"/>
    <lineage>
        <taxon>Bacteria</taxon>
        <taxon>Pseudomonadati</taxon>
        <taxon>Bacteroidota</taxon>
        <taxon>Flavobacteriia</taxon>
        <taxon>Flavobacteriales</taxon>
        <taxon>Weeksellaceae</taxon>
        <taxon>Moheibacter</taxon>
    </lineage>
</organism>
<evidence type="ECO:0000313" key="3">
    <source>
        <dbReference type="Proteomes" id="UP001549146"/>
    </source>
</evidence>
<evidence type="ECO:0000256" key="1">
    <source>
        <dbReference type="SAM" id="Phobius"/>
    </source>
</evidence>
<gene>
    <name evidence="2" type="ORF">ABID46_000074</name>
</gene>
<name>A0ABV2LSI3_9FLAO</name>
<dbReference type="Proteomes" id="UP001549146">
    <property type="component" value="Unassembled WGS sequence"/>
</dbReference>
<accession>A0ABV2LSI3</accession>
<reference evidence="2 3" key="1">
    <citation type="submission" date="2024-06" db="EMBL/GenBank/DDBJ databases">
        <title>Genomic Encyclopedia of Type Strains, Phase IV (KMG-IV): sequencing the most valuable type-strain genomes for metagenomic binning, comparative biology and taxonomic classification.</title>
        <authorList>
            <person name="Goeker M."/>
        </authorList>
    </citation>
    <scope>NUCLEOTIDE SEQUENCE [LARGE SCALE GENOMIC DNA]</scope>
    <source>
        <strain evidence="2 3">DSM 29388</strain>
    </source>
</reference>
<feature type="transmembrane region" description="Helical" evidence="1">
    <location>
        <begin position="75"/>
        <end position="95"/>
    </location>
</feature>
<keyword evidence="1" id="KW-1133">Transmembrane helix</keyword>
<sequence>MNLSRFLKSFPYFLILYHLVFAWFAYEYVNQNNGDAVKYWFTGVKMENLSWGEFLQPGTSAIYMISYPLVKFLKLSPLVGCFLFSAWSSIGFWRLWKLAMNALPNRWLTFFPLILISLLPNVHFWTSLIGKEAFLFPFFVFFLEKMYQKQYTSWVLFLSLFAIIWVRPHLGLLLIGSFGIVYLFLSKNTWQWKAKLATILIGLAGVSYYLLGKITQAKEGLFQKVLNLYAAHNEKLKSTSAYVPLEEYPYPIKLFSFYFRPLPFEKSGFLYTVLSIENFISLLLFGFCIYLASRNYKAMIQHQVFVGILVFLLVYGTVFGLGYANYGLIVRTKSLVFPFVFLAIFLLLNYNLSKNESKLAS</sequence>
<dbReference type="EMBL" id="JBEPMO010000001">
    <property type="protein sequence ID" value="MET3730522.1"/>
    <property type="molecule type" value="Genomic_DNA"/>
</dbReference>
<keyword evidence="3" id="KW-1185">Reference proteome</keyword>
<dbReference type="RefSeq" id="WP_354505520.1">
    <property type="nucleotide sequence ID" value="NZ_JBEPMO010000001.1"/>
</dbReference>
<protein>
    <recommendedName>
        <fullName evidence="4">Dolichyl-phosphate-mannose-protein mannosyltransferase</fullName>
    </recommendedName>
</protein>
<evidence type="ECO:0000313" key="2">
    <source>
        <dbReference type="EMBL" id="MET3730522.1"/>
    </source>
</evidence>
<feature type="transmembrane region" description="Helical" evidence="1">
    <location>
        <begin position="154"/>
        <end position="185"/>
    </location>
</feature>
<comment type="caution">
    <text evidence="2">The sequence shown here is derived from an EMBL/GenBank/DDBJ whole genome shotgun (WGS) entry which is preliminary data.</text>
</comment>
<evidence type="ECO:0008006" key="4">
    <source>
        <dbReference type="Google" id="ProtNLM"/>
    </source>
</evidence>
<feature type="transmembrane region" description="Helical" evidence="1">
    <location>
        <begin position="192"/>
        <end position="211"/>
    </location>
</feature>
<proteinExistence type="predicted"/>
<feature type="transmembrane region" description="Helical" evidence="1">
    <location>
        <begin position="335"/>
        <end position="352"/>
    </location>
</feature>
<feature type="transmembrane region" description="Helical" evidence="1">
    <location>
        <begin position="12"/>
        <end position="29"/>
    </location>
</feature>
<keyword evidence="1" id="KW-0812">Transmembrane</keyword>
<keyword evidence="1" id="KW-0472">Membrane</keyword>
<feature type="transmembrane region" description="Helical" evidence="1">
    <location>
        <begin position="269"/>
        <end position="292"/>
    </location>
</feature>
<feature type="transmembrane region" description="Helical" evidence="1">
    <location>
        <begin position="304"/>
        <end position="323"/>
    </location>
</feature>
<feature type="transmembrane region" description="Helical" evidence="1">
    <location>
        <begin position="107"/>
        <end position="126"/>
    </location>
</feature>